<keyword evidence="1" id="KW-0732">Signal</keyword>
<dbReference type="EMBL" id="CP003644">
    <property type="protein sequence ID" value="AFZ28580.1"/>
    <property type="molecule type" value="Genomic_DNA"/>
</dbReference>
<evidence type="ECO:0000313" key="3">
    <source>
        <dbReference type="Proteomes" id="UP000010475"/>
    </source>
</evidence>
<keyword evidence="2" id="KW-0614">Plasmid</keyword>
<keyword evidence="3" id="KW-1185">Reference proteome</keyword>
<dbReference type="PATRIC" id="fig|56107.3.peg.7382"/>
<name>K9X7I5_9NOST</name>
<dbReference type="eggNOG" id="ENOG5030Q3D">
    <property type="taxonomic scope" value="Bacteria"/>
</dbReference>
<dbReference type="OrthoDB" id="483418at2"/>
<feature type="signal peptide" evidence="1">
    <location>
        <begin position="1"/>
        <end position="23"/>
    </location>
</feature>
<sequence length="282" mass="30876">MNKFFWLSLAVTASLFVAIPSHALPASRTESTNTKSSVRIIPQSKATGTQAQLQTVEVWPGHGVSISFYETGEVIQRVWLDDSSRILIDVDGCLEGLSSRSNCQDSGAGLIHLRQINPISIPGMPNAKNGAHLTIITQSLGGDCLRHCAPRNRQVYNFRVLTGRGNPRYSTISITPDVTRKEAPPADSIIVATITRGLRVAAEKRWITPSNPLWQKLQTLVQELESGKNLTSAAQSAKVSPQLVERLLQLGTESTVPNQVPNQKFRPTIQREQEFLGDSSSN</sequence>
<dbReference type="AlphaFoldDB" id="K9X7I5"/>
<protein>
    <submittedName>
        <fullName evidence="2">Uncharacterized protein</fullName>
    </submittedName>
</protein>
<evidence type="ECO:0000313" key="2">
    <source>
        <dbReference type="EMBL" id="AFZ28580.1"/>
    </source>
</evidence>
<reference evidence="2 3" key="1">
    <citation type="submission" date="2012-06" db="EMBL/GenBank/DDBJ databases">
        <title>Finished plasmid 2 of genome of Cylindrospermum stagnale PCC 7417.</title>
        <authorList>
            <consortium name="US DOE Joint Genome Institute"/>
            <person name="Gugger M."/>
            <person name="Coursin T."/>
            <person name="Rippka R."/>
            <person name="Tandeau De Marsac N."/>
            <person name="Huntemann M."/>
            <person name="Wei C.-L."/>
            <person name="Han J."/>
            <person name="Detter J.C."/>
            <person name="Han C."/>
            <person name="Tapia R."/>
            <person name="Davenport K."/>
            <person name="Daligault H."/>
            <person name="Erkkila T."/>
            <person name="Gu W."/>
            <person name="Munk A.C.C."/>
            <person name="Teshima H."/>
            <person name="Xu Y."/>
            <person name="Chain P."/>
            <person name="Chen A."/>
            <person name="Krypides N."/>
            <person name="Mavromatis K."/>
            <person name="Markowitz V."/>
            <person name="Szeto E."/>
            <person name="Ivanova N."/>
            <person name="Mikhailova N."/>
            <person name="Ovchinnikova G."/>
            <person name="Pagani I."/>
            <person name="Pati A."/>
            <person name="Goodwin L."/>
            <person name="Peters L."/>
            <person name="Pitluck S."/>
            <person name="Woyke T."/>
            <person name="Kerfeld C."/>
        </authorList>
    </citation>
    <scope>NUCLEOTIDE SEQUENCE [LARGE SCALE GENOMIC DNA]</scope>
    <source>
        <strain evidence="2 3">PCC 7417</strain>
        <plasmid evidence="3">Plasmid pCYLST.02</plasmid>
    </source>
</reference>
<evidence type="ECO:0000256" key="1">
    <source>
        <dbReference type="SAM" id="SignalP"/>
    </source>
</evidence>
<accession>K9X7I5</accession>
<organism evidence="2 3">
    <name type="scientific">Cylindrospermum stagnale PCC 7417</name>
    <dbReference type="NCBI Taxonomy" id="56107"/>
    <lineage>
        <taxon>Bacteria</taxon>
        <taxon>Bacillati</taxon>
        <taxon>Cyanobacteriota</taxon>
        <taxon>Cyanophyceae</taxon>
        <taxon>Nostocales</taxon>
        <taxon>Nostocaceae</taxon>
        <taxon>Cylindrospermum</taxon>
    </lineage>
</organism>
<geneLocation type="plasmid" evidence="2 3">
    <name>pCYLST.02</name>
</geneLocation>
<dbReference type="KEGG" id="csg:Cylst_6360"/>
<gene>
    <name evidence="2" type="ORF">Cylst_6360</name>
</gene>
<dbReference type="HOGENOM" id="CLU_087910_0_0_3"/>
<dbReference type="RefSeq" id="WP_015186477.1">
    <property type="nucleotide sequence ID" value="NC_019744.1"/>
</dbReference>
<proteinExistence type="predicted"/>
<feature type="chain" id="PRO_5003938234" evidence="1">
    <location>
        <begin position="24"/>
        <end position="282"/>
    </location>
</feature>
<dbReference type="Proteomes" id="UP000010475">
    <property type="component" value="Plasmid pCYLST.02"/>
</dbReference>